<protein>
    <recommendedName>
        <fullName evidence="5">Secreted protein</fullName>
    </recommendedName>
</protein>
<keyword evidence="2" id="KW-0732">Signal</keyword>
<feature type="compositionally biased region" description="Basic and acidic residues" evidence="1">
    <location>
        <begin position="59"/>
        <end position="73"/>
    </location>
</feature>
<sequence length="73" mass="8298">MKFVKSIAIGSLLLGLMGTAYAEGGYERAKQFQENFRNEQARLWNDDSSDQNKKQVAQEQKKESKDGKEQADN</sequence>
<dbReference type="RefSeq" id="WP_094010856.1">
    <property type="nucleotide sequence ID" value="NZ_DAMCLP010000002.1"/>
</dbReference>
<evidence type="ECO:0000256" key="2">
    <source>
        <dbReference type="SAM" id="SignalP"/>
    </source>
</evidence>
<evidence type="ECO:0000256" key="1">
    <source>
        <dbReference type="SAM" id="MobiDB-lite"/>
    </source>
</evidence>
<name>A0A1H9HCK3_9PSED</name>
<feature type="chain" id="PRO_5011646145" description="Secreted protein" evidence="2">
    <location>
        <begin position="23"/>
        <end position="73"/>
    </location>
</feature>
<feature type="signal peptide" evidence="2">
    <location>
        <begin position="1"/>
        <end position="22"/>
    </location>
</feature>
<dbReference type="Proteomes" id="UP000199221">
    <property type="component" value="Unassembled WGS sequence"/>
</dbReference>
<reference evidence="3 4" key="1">
    <citation type="submission" date="2016-10" db="EMBL/GenBank/DDBJ databases">
        <authorList>
            <person name="de Groot N.N."/>
        </authorList>
    </citation>
    <scope>NUCLEOTIDE SEQUENCE [LARGE SCALE GENOMIC DNA]</scope>
    <source>
        <strain evidence="3 4">LMG 27941</strain>
    </source>
</reference>
<gene>
    <name evidence="3" type="ORF">SAMN05216230_103193</name>
</gene>
<feature type="region of interest" description="Disordered" evidence="1">
    <location>
        <begin position="39"/>
        <end position="73"/>
    </location>
</feature>
<dbReference type="EMBL" id="FOEQ01000003">
    <property type="protein sequence ID" value="SEQ59968.1"/>
    <property type="molecule type" value="Genomic_DNA"/>
</dbReference>
<accession>A0A1H9HCK3</accession>
<organism evidence="3 4">
    <name type="scientific">Pseudomonas soli</name>
    <dbReference type="NCBI Taxonomy" id="1306993"/>
    <lineage>
        <taxon>Bacteria</taxon>
        <taxon>Pseudomonadati</taxon>
        <taxon>Pseudomonadota</taxon>
        <taxon>Gammaproteobacteria</taxon>
        <taxon>Pseudomonadales</taxon>
        <taxon>Pseudomonadaceae</taxon>
        <taxon>Pseudomonas</taxon>
    </lineage>
</organism>
<dbReference type="AlphaFoldDB" id="A0A1H9HCK3"/>
<evidence type="ECO:0000313" key="4">
    <source>
        <dbReference type="Proteomes" id="UP000199221"/>
    </source>
</evidence>
<proteinExistence type="predicted"/>
<evidence type="ECO:0000313" key="3">
    <source>
        <dbReference type="EMBL" id="SEQ59968.1"/>
    </source>
</evidence>
<evidence type="ECO:0008006" key="5">
    <source>
        <dbReference type="Google" id="ProtNLM"/>
    </source>
</evidence>